<accession>A0ABP1GDQ7</accession>
<reference evidence="1 2" key="1">
    <citation type="submission" date="2024-07" db="EMBL/GenBank/DDBJ databases">
        <authorList>
            <person name="Akdeniz Z."/>
        </authorList>
    </citation>
    <scope>NUCLEOTIDE SEQUENCE [LARGE SCALE GENOMIC DNA]</scope>
</reference>
<dbReference type="EMBL" id="CAXDID020000001">
    <property type="protein sequence ID" value="CAL5970262.1"/>
    <property type="molecule type" value="Genomic_DNA"/>
</dbReference>
<dbReference type="Proteomes" id="UP001642409">
    <property type="component" value="Unassembled WGS sequence"/>
</dbReference>
<protein>
    <submittedName>
        <fullName evidence="1">Hypothetical_protein</fullName>
    </submittedName>
</protein>
<sequence length="512" mass="55328">MSVVSGSETSIIVNTGATLNLIQPLASLVNITNLLLNITMSSVSAGSLNENLYVTGYQIWKLLQHQHYLALGSQMVQDSNVFLNYVKIAPTQFTIGNLSSYLMALVNNSNIIIKHTSIQVGNISINNQLTTISTTSTNQMQFGGLITCQNSTKLQISDIQVIIYEQISTQFVNSSGQLFGYISNGNCIYFICIEYQNFIQNSKISNFGMIGQVNGILLISMISSQYQYQLKNSFINMVGMMGIVCGITSNFANIEIQTIIKQNQGQSIGAVAGCINSSLWQAQNITVKNSYLTGNFNLGLFASQTSIGSIITSSFSSSNIISSNLTYSLQGGMIADTQGNIQVQLCVVNNLTIFSNNSFAWSVSGGLIGDTHTFTTNIQQTIVTSSNIECYGSVTSSASSGGLIAWIYDSILQIANVQILNMYLNAQSQTGRVFVGGLIAFNGGVNCTIYNTKIYDIQIVILGTSIYSGVIFSCAYSTVFVFSQTYTDGINTINGVYITNCKNVVNLTQTGC</sequence>
<proteinExistence type="predicted"/>
<keyword evidence="2" id="KW-1185">Reference proteome</keyword>
<evidence type="ECO:0000313" key="1">
    <source>
        <dbReference type="EMBL" id="CAL5970262.1"/>
    </source>
</evidence>
<name>A0ABP1GDQ7_9EUKA</name>
<organism evidence="1 2">
    <name type="scientific">Hexamita inflata</name>
    <dbReference type="NCBI Taxonomy" id="28002"/>
    <lineage>
        <taxon>Eukaryota</taxon>
        <taxon>Metamonada</taxon>
        <taxon>Diplomonadida</taxon>
        <taxon>Hexamitidae</taxon>
        <taxon>Hexamitinae</taxon>
        <taxon>Hexamita</taxon>
    </lineage>
</organism>
<gene>
    <name evidence="1" type="ORF">HINF_LOCUS202</name>
</gene>
<comment type="caution">
    <text evidence="1">The sequence shown here is derived from an EMBL/GenBank/DDBJ whole genome shotgun (WGS) entry which is preliminary data.</text>
</comment>
<evidence type="ECO:0000313" key="2">
    <source>
        <dbReference type="Proteomes" id="UP001642409"/>
    </source>
</evidence>